<evidence type="ECO:0000313" key="1">
    <source>
        <dbReference type="EMBL" id="TKV80088.1"/>
    </source>
</evidence>
<reference evidence="1 2" key="1">
    <citation type="submission" date="2019-05" db="EMBL/GenBank/DDBJ databases">
        <title>Draft Genome of Bradyrhizobium elkanii strain SEMIA 938, Used in Commercial Inoculants for Lupinus spp. in Brazil.</title>
        <authorList>
            <person name="Hungria M."/>
            <person name="Delamuta J.R.M."/>
            <person name="Ribeiro R.A."/>
            <person name="Nogueira M.A."/>
        </authorList>
    </citation>
    <scope>NUCLEOTIDE SEQUENCE [LARGE SCALE GENOMIC DNA]</scope>
    <source>
        <strain evidence="1 2">Semia 938</strain>
    </source>
</reference>
<proteinExistence type="predicted"/>
<protein>
    <submittedName>
        <fullName evidence="1">Uncharacterized protein</fullName>
    </submittedName>
</protein>
<name>A0A4U6RZV8_BRAEL</name>
<organism evidence="1 2">
    <name type="scientific">Bradyrhizobium elkanii</name>
    <dbReference type="NCBI Taxonomy" id="29448"/>
    <lineage>
        <taxon>Bacteria</taxon>
        <taxon>Pseudomonadati</taxon>
        <taxon>Pseudomonadota</taxon>
        <taxon>Alphaproteobacteria</taxon>
        <taxon>Hyphomicrobiales</taxon>
        <taxon>Nitrobacteraceae</taxon>
        <taxon>Bradyrhizobium</taxon>
    </lineage>
</organism>
<comment type="caution">
    <text evidence="1">The sequence shown here is derived from an EMBL/GenBank/DDBJ whole genome shotgun (WGS) entry which is preliminary data.</text>
</comment>
<evidence type="ECO:0000313" key="2">
    <source>
        <dbReference type="Proteomes" id="UP000305095"/>
    </source>
</evidence>
<dbReference type="AlphaFoldDB" id="A0A4U6RZV8"/>
<dbReference type="RefSeq" id="WP_137479376.1">
    <property type="nucleotide sequence ID" value="NZ_SZZP01000010.1"/>
</dbReference>
<dbReference type="EMBL" id="SZZP01000010">
    <property type="protein sequence ID" value="TKV80088.1"/>
    <property type="molecule type" value="Genomic_DNA"/>
</dbReference>
<gene>
    <name evidence="1" type="ORF">FDV58_17710</name>
</gene>
<accession>A0A4U6RZV8</accession>
<dbReference type="Proteomes" id="UP000305095">
    <property type="component" value="Unassembled WGS sequence"/>
</dbReference>
<sequence>MFKEAKAAGLRKDPSTLLLRLRRVEIWRMARFVRLLEEGLPTIRIRAGRLYLDVGARRMAVERGLI</sequence>